<protein>
    <submittedName>
        <fullName evidence="1">Uncharacterized protein</fullName>
    </submittedName>
</protein>
<dbReference type="Proteomes" id="UP001328107">
    <property type="component" value="Unassembled WGS sequence"/>
</dbReference>
<organism evidence="1 2">
    <name type="scientific">Pristionchus mayeri</name>
    <dbReference type="NCBI Taxonomy" id="1317129"/>
    <lineage>
        <taxon>Eukaryota</taxon>
        <taxon>Metazoa</taxon>
        <taxon>Ecdysozoa</taxon>
        <taxon>Nematoda</taxon>
        <taxon>Chromadorea</taxon>
        <taxon>Rhabditida</taxon>
        <taxon>Rhabditina</taxon>
        <taxon>Diplogasteromorpha</taxon>
        <taxon>Diplogasteroidea</taxon>
        <taxon>Neodiplogasteridae</taxon>
        <taxon>Pristionchus</taxon>
    </lineage>
</organism>
<feature type="non-terminal residue" evidence="1">
    <location>
        <position position="1"/>
    </location>
</feature>
<evidence type="ECO:0000313" key="1">
    <source>
        <dbReference type="EMBL" id="GMR51489.1"/>
    </source>
</evidence>
<accession>A0AAN5CWL1</accession>
<feature type="non-terminal residue" evidence="1">
    <location>
        <position position="99"/>
    </location>
</feature>
<reference evidence="2" key="1">
    <citation type="submission" date="2022-10" db="EMBL/GenBank/DDBJ databases">
        <title>Genome assembly of Pristionchus species.</title>
        <authorList>
            <person name="Yoshida K."/>
            <person name="Sommer R.J."/>
        </authorList>
    </citation>
    <scope>NUCLEOTIDE SEQUENCE [LARGE SCALE GENOMIC DNA]</scope>
    <source>
        <strain evidence="2">RS5460</strain>
    </source>
</reference>
<name>A0AAN5CWL1_9BILA</name>
<evidence type="ECO:0000313" key="2">
    <source>
        <dbReference type="Proteomes" id="UP001328107"/>
    </source>
</evidence>
<comment type="caution">
    <text evidence="1">The sequence shown here is derived from an EMBL/GenBank/DDBJ whole genome shotgun (WGS) entry which is preliminary data.</text>
</comment>
<dbReference type="AlphaFoldDB" id="A0AAN5CWL1"/>
<sequence>QLDGECGGGVGGASVVADDDLVVRGIVLLCIGHVQRVDAVAEVLRLGSGDFLPVLVPLHSLHRASDLDSEGGGLSLVDRRGHESLHDLGRLLVASVLNS</sequence>
<keyword evidence="2" id="KW-1185">Reference proteome</keyword>
<dbReference type="EMBL" id="BTRK01000005">
    <property type="protein sequence ID" value="GMR51489.1"/>
    <property type="molecule type" value="Genomic_DNA"/>
</dbReference>
<gene>
    <name evidence="1" type="ORF">PMAYCL1PPCAC_21684</name>
</gene>
<proteinExistence type="predicted"/>